<dbReference type="AlphaFoldDB" id="A0A6I6JVA4"/>
<dbReference type="Gene3D" id="3.30.565.10">
    <property type="entry name" value="Histidine kinase-like ATPase, C-terminal domain"/>
    <property type="match status" value="1"/>
</dbReference>
<dbReference type="InterPro" id="IPR036890">
    <property type="entry name" value="HATPase_C_sf"/>
</dbReference>
<evidence type="ECO:0000313" key="4">
    <source>
        <dbReference type="Proteomes" id="UP000428260"/>
    </source>
</evidence>
<feature type="transmembrane region" description="Helical" evidence="1">
    <location>
        <begin position="15"/>
        <end position="33"/>
    </location>
</feature>
<feature type="domain" description="Signal transduction histidine kinase internal region" evidence="2">
    <location>
        <begin position="174"/>
        <end position="249"/>
    </location>
</feature>
<evidence type="ECO:0000256" key="1">
    <source>
        <dbReference type="SAM" id="Phobius"/>
    </source>
</evidence>
<evidence type="ECO:0000313" key="3">
    <source>
        <dbReference type="EMBL" id="QGY45219.1"/>
    </source>
</evidence>
<keyword evidence="3" id="KW-0418">Kinase</keyword>
<keyword evidence="1" id="KW-0812">Transmembrane</keyword>
<dbReference type="InterPro" id="IPR050640">
    <property type="entry name" value="Bact_2-comp_sensor_kinase"/>
</dbReference>
<protein>
    <submittedName>
        <fullName evidence="3">Histidine kinase</fullName>
    </submittedName>
</protein>
<name>A0A6I6JVA4_9BACT</name>
<dbReference type="EMBL" id="CP046401">
    <property type="protein sequence ID" value="QGY45219.1"/>
    <property type="molecule type" value="Genomic_DNA"/>
</dbReference>
<dbReference type="Pfam" id="PF06580">
    <property type="entry name" value="His_kinase"/>
    <property type="match status" value="1"/>
</dbReference>
<dbReference type="SUPFAM" id="SSF55874">
    <property type="entry name" value="ATPase domain of HSP90 chaperone/DNA topoisomerase II/histidine kinase"/>
    <property type="match status" value="1"/>
</dbReference>
<reference evidence="3 4" key="1">
    <citation type="submission" date="2019-11" db="EMBL/GenBank/DDBJ databases">
        <authorList>
            <person name="Zheng R.K."/>
            <person name="Sun C.M."/>
        </authorList>
    </citation>
    <scope>NUCLEOTIDE SEQUENCE [LARGE SCALE GENOMIC DNA]</scope>
    <source>
        <strain evidence="3 4">WC007</strain>
    </source>
</reference>
<dbReference type="PANTHER" id="PTHR34220">
    <property type="entry name" value="SENSOR HISTIDINE KINASE YPDA"/>
    <property type="match status" value="1"/>
</dbReference>
<keyword evidence="1" id="KW-0472">Membrane</keyword>
<dbReference type="Proteomes" id="UP000428260">
    <property type="component" value="Chromosome"/>
</dbReference>
<dbReference type="KEGG" id="mcos:GM418_16535"/>
<evidence type="ECO:0000259" key="2">
    <source>
        <dbReference type="Pfam" id="PF06580"/>
    </source>
</evidence>
<dbReference type="GO" id="GO:0000155">
    <property type="term" value="F:phosphorelay sensor kinase activity"/>
    <property type="evidence" value="ECO:0007669"/>
    <property type="project" value="InterPro"/>
</dbReference>
<accession>A0A6I6JVA4</accession>
<organism evidence="3 4">
    <name type="scientific">Maribellus comscasis</name>
    <dbReference type="NCBI Taxonomy" id="2681766"/>
    <lineage>
        <taxon>Bacteria</taxon>
        <taxon>Pseudomonadati</taxon>
        <taxon>Bacteroidota</taxon>
        <taxon>Bacteroidia</taxon>
        <taxon>Marinilabiliales</taxon>
        <taxon>Prolixibacteraceae</taxon>
        <taxon>Maribellus</taxon>
    </lineage>
</organism>
<sequence length="363" mass="42491">MPFKMKLNSHNTKRGEVLVYTIIWLVIFLMPVFMSRSGTGFDWYRIGHEWLRILPYLLVFVIHNFLLFPQLFLKRKRFEYIFITLLFVVIIATAWVLGGRYLVQSIEIFPSRPPGLLANRPGIPMPIRPWYVNFSEIILVSVLVVGFNAAIKLTVKWQEEEQKNRILEKEKLEAELAFLRNQVSPHFFMNTLNNIHALIDIDSENAKESIVKLSRLMRYLLYDSEKGETTLQKEVEFIKNYVELMKLRMVSDVRIELSFPGKIPEVKIPPLLFVSLVENAFKYGVSYQAKSFIGVFMRLDGDRINFRVNNSIHNSQPEKEKGGLGLKNLKKRLKLIYNDNFLLETKENDNSFEINIKLPLHGY</sequence>
<dbReference type="InterPro" id="IPR010559">
    <property type="entry name" value="Sig_transdc_His_kin_internal"/>
</dbReference>
<keyword evidence="4" id="KW-1185">Reference proteome</keyword>
<feature type="transmembrane region" description="Helical" evidence="1">
    <location>
        <begin position="53"/>
        <end position="73"/>
    </location>
</feature>
<dbReference type="PANTHER" id="PTHR34220:SF7">
    <property type="entry name" value="SENSOR HISTIDINE KINASE YPDA"/>
    <property type="match status" value="1"/>
</dbReference>
<feature type="transmembrane region" description="Helical" evidence="1">
    <location>
        <begin position="80"/>
        <end position="103"/>
    </location>
</feature>
<keyword evidence="1" id="KW-1133">Transmembrane helix</keyword>
<proteinExistence type="predicted"/>
<dbReference type="GO" id="GO:0016020">
    <property type="term" value="C:membrane"/>
    <property type="evidence" value="ECO:0007669"/>
    <property type="project" value="InterPro"/>
</dbReference>
<gene>
    <name evidence="3" type="ORF">GM418_16535</name>
</gene>
<keyword evidence="3" id="KW-0808">Transferase</keyword>